<name>A0A2T0PWT3_9ACTN</name>
<dbReference type="EMBL" id="PVZC01000008">
    <property type="protein sequence ID" value="PRX96000.1"/>
    <property type="molecule type" value="Genomic_DNA"/>
</dbReference>
<proteinExistence type="predicted"/>
<keyword evidence="2" id="KW-1133">Transmembrane helix</keyword>
<keyword evidence="2" id="KW-0812">Transmembrane</keyword>
<evidence type="ECO:0000256" key="1">
    <source>
        <dbReference type="SAM" id="MobiDB-lite"/>
    </source>
</evidence>
<organism evidence="3 4">
    <name type="scientific">Allonocardiopsis opalescens</name>
    <dbReference type="NCBI Taxonomy" id="1144618"/>
    <lineage>
        <taxon>Bacteria</taxon>
        <taxon>Bacillati</taxon>
        <taxon>Actinomycetota</taxon>
        <taxon>Actinomycetes</taxon>
        <taxon>Streptosporangiales</taxon>
        <taxon>Allonocardiopsis</taxon>
    </lineage>
</organism>
<feature type="region of interest" description="Disordered" evidence="1">
    <location>
        <begin position="1"/>
        <end position="21"/>
    </location>
</feature>
<protein>
    <submittedName>
        <fullName evidence="3">Uncharacterized protein</fullName>
    </submittedName>
</protein>
<gene>
    <name evidence="3" type="ORF">CLV72_1084</name>
</gene>
<evidence type="ECO:0000313" key="3">
    <source>
        <dbReference type="EMBL" id="PRX96000.1"/>
    </source>
</evidence>
<evidence type="ECO:0000313" key="4">
    <source>
        <dbReference type="Proteomes" id="UP000237846"/>
    </source>
</evidence>
<dbReference type="RefSeq" id="WP_146159543.1">
    <property type="nucleotide sequence ID" value="NZ_PVZC01000008.1"/>
</dbReference>
<accession>A0A2T0PWT3</accession>
<reference evidence="3 4" key="1">
    <citation type="submission" date="2018-03" db="EMBL/GenBank/DDBJ databases">
        <title>Genomic Encyclopedia of Archaeal and Bacterial Type Strains, Phase II (KMG-II): from individual species to whole genera.</title>
        <authorList>
            <person name="Goeker M."/>
        </authorList>
    </citation>
    <scope>NUCLEOTIDE SEQUENCE [LARGE SCALE GENOMIC DNA]</scope>
    <source>
        <strain evidence="3 4">DSM 45601</strain>
    </source>
</reference>
<keyword evidence="4" id="KW-1185">Reference proteome</keyword>
<feature type="transmembrane region" description="Helical" evidence="2">
    <location>
        <begin position="30"/>
        <end position="51"/>
    </location>
</feature>
<evidence type="ECO:0000256" key="2">
    <source>
        <dbReference type="SAM" id="Phobius"/>
    </source>
</evidence>
<keyword evidence="2" id="KW-0472">Membrane</keyword>
<dbReference type="OrthoDB" id="4236693at2"/>
<dbReference type="Proteomes" id="UP000237846">
    <property type="component" value="Unassembled WGS sequence"/>
</dbReference>
<dbReference type="AlphaFoldDB" id="A0A2T0PWT3"/>
<comment type="caution">
    <text evidence="3">The sequence shown here is derived from an EMBL/GenBank/DDBJ whole genome shotgun (WGS) entry which is preliminary data.</text>
</comment>
<sequence>MSHVHDDPDPASGAAEAERGGGAARATGTALGVLTGLVLAAAVLAGALLALDGLRREDVVHLSDSADAGRRYTLDGAGEPLPVTLALVRTPCPLGADGYELRVGSRAGVTGATGQRWFAAPHTVGIEPPGGTAAVAAVEWAEDGVLARLESGHQVWVPAERFPGVW</sequence>